<dbReference type="eggNOG" id="ENOG502QV1V">
    <property type="taxonomic scope" value="Eukaryota"/>
</dbReference>
<gene>
    <name evidence="2" type="ORF">CARUB_v10015264mg</name>
</gene>
<accession>R0G8T2</accession>
<feature type="compositionally biased region" description="Low complexity" evidence="1">
    <location>
        <begin position="554"/>
        <end position="568"/>
    </location>
</feature>
<dbReference type="InterPro" id="IPR023393">
    <property type="entry name" value="START-like_dom_sf"/>
</dbReference>
<proteinExistence type="predicted"/>
<evidence type="ECO:0008006" key="4">
    <source>
        <dbReference type="Google" id="ProtNLM"/>
    </source>
</evidence>
<reference evidence="3" key="1">
    <citation type="journal article" date="2013" name="Nat. Genet.">
        <title>The Capsella rubella genome and the genomic consequences of rapid mating system evolution.</title>
        <authorList>
            <person name="Slotte T."/>
            <person name="Hazzouri K.M."/>
            <person name="Agren J.A."/>
            <person name="Koenig D."/>
            <person name="Maumus F."/>
            <person name="Guo Y.L."/>
            <person name="Steige K."/>
            <person name="Platts A.E."/>
            <person name="Escobar J.S."/>
            <person name="Newman L.K."/>
            <person name="Wang W."/>
            <person name="Mandakova T."/>
            <person name="Vello E."/>
            <person name="Smith L.M."/>
            <person name="Henz S.R."/>
            <person name="Steffen J."/>
            <person name="Takuno S."/>
            <person name="Brandvain Y."/>
            <person name="Coop G."/>
            <person name="Andolfatto P."/>
            <person name="Hu T.T."/>
            <person name="Blanchette M."/>
            <person name="Clark R.M."/>
            <person name="Quesneville H."/>
            <person name="Nordborg M."/>
            <person name="Gaut B.S."/>
            <person name="Lysak M.A."/>
            <person name="Jenkins J."/>
            <person name="Grimwood J."/>
            <person name="Chapman J."/>
            <person name="Prochnik S."/>
            <person name="Shu S."/>
            <person name="Rokhsar D."/>
            <person name="Schmutz J."/>
            <person name="Weigel D."/>
            <person name="Wright S.I."/>
        </authorList>
    </citation>
    <scope>NUCLEOTIDE SEQUENCE [LARGE SCALE GENOMIC DNA]</scope>
    <source>
        <strain evidence="3">cv. Monte Gargano</strain>
    </source>
</reference>
<feature type="region of interest" description="Disordered" evidence="1">
    <location>
        <begin position="553"/>
        <end position="624"/>
    </location>
</feature>
<protein>
    <recommendedName>
        <fullName evidence="4">START domain-containing protein</fullName>
    </recommendedName>
</protein>
<feature type="region of interest" description="Disordered" evidence="1">
    <location>
        <begin position="437"/>
        <end position="473"/>
    </location>
</feature>
<feature type="region of interest" description="Disordered" evidence="1">
    <location>
        <begin position="495"/>
        <end position="526"/>
    </location>
</feature>
<dbReference type="STRING" id="81985.R0G8T2"/>
<dbReference type="PANTHER" id="PTHR34560:SF3">
    <property type="entry name" value="POLYKETIDE CYCLASE_DEHYDRASE AND LIPID TRANSPORT SUPERFAMILY PROTEIN"/>
    <property type="match status" value="1"/>
</dbReference>
<dbReference type="PANTHER" id="PTHR34560">
    <property type="entry name" value="POLYKETIDE CYCLASE/DEHYDRASE/LIPID TRANSPORT SUPERFAMILY PROTEIN"/>
    <property type="match status" value="1"/>
</dbReference>
<dbReference type="Proteomes" id="UP000029121">
    <property type="component" value="Unassembled WGS sequence"/>
</dbReference>
<sequence length="641" mass="72217">MTTTLNRPGPSKVKDVYSRETERTYLIGKSISTFFARLVGYASAAGCSLLTSSPRFFLYPQIFRFLNQISCVSLRIQLSMQTKREVSEYRERLNETLSSPELSDDQTLKTLIRKQLYEECNVDILDQRVAALSSAIEKLRSVSAKDQDLSKSSNEASYGDWKLKHDDEHCRVMYREGLKGSPFHTLLVEGCVDGTIEDCLCVCWESSFYEKWWPKMVFPSFRVLEAKCLQKCRIDEQICLLRVKAPWPLTDREAILQFFVFEYFKDGLVIILLNSIEVESNGIAEVANAVRIDFVGGVAIQKGTPERSYVRFIAEVDIKLDLVPPSLINFMSRQLLGNGFTLFKKTIGSVAYSDDYTRVLADPLYTQIHEALYSTAKTNEICQVNDVFSEQGRGCEEKELKLEANDLYMAKENETRHRENESVSCKRYVPEIEEEDCVNGKEEYKSVPSSSSSSSVEDENITRKTQNKNGKTRFCISPEVKQALGTLERVISMVRKTKTDNNKASTSSEEEEEEETSSSPLQNSGSIHLVSNSKVCIQDPKTELLDEASFAHYNNNNNNSNRRSGSSSFAREGNKVAPASPEIDLTTNSEVPRITVSQATTLFSQTTENSDDKPSGLNGGSSSLQRKSNPGCFGFRFCIRT</sequence>
<dbReference type="EMBL" id="KB870807">
    <property type="protein sequence ID" value="EOA32022.1"/>
    <property type="molecule type" value="Genomic_DNA"/>
</dbReference>
<evidence type="ECO:0000313" key="3">
    <source>
        <dbReference type="Proteomes" id="UP000029121"/>
    </source>
</evidence>
<dbReference type="Gene3D" id="3.30.530.20">
    <property type="match status" value="1"/>
</dbReference>
<evidence type="ECO:0000313" key="2">
    <source>
        <dbReference type="EMBL" id="EOA32022.1"/>
    </source>
</evidence>
<feature type="compositionally biased region" description="Polar residues" evidence="1">
    <location>
        <begin position="585"/>
        <end position="608"/>
    </location>
</feature>
<evidence type="ECO:0000256" key="1">
    <source>
        <dbReference type="SAM" id="MobiDB-lite"/>
    </source>
</evidence>
<dbReference type="AlphaFoldDB" id="R0G8T2"/>
<keyword evidence="3" id="KW-1185">Reference proteome</keyword>
<name>R0G8T2_9BRAS</name>
<dbReference type="SUPFAM" id="SSF55961">
    <property type="entry name" value="Bet v1-like"/>
    <property type="match status" value="1"/>
</dbReference>
<organism evidence="2 3">
    <name type="scientific">Capsella rubella</name>
    <dbReference type="NCBI Taxonomy" id="81985"/>
    <lineage>
        <taxon>Eukaryota</taxon>
        <taxon>Viridiplantae</taxon>
        <taxon>Streptophyta</taxon>
        <taxon>Embryophyta</taxon>
        <taxon>Tracheophyta</taxon>
        <taxon>Spermatophyta</taxon>
        <taxon>Magnoliopsida</taxon>
        <taxon>eudicotyledons</taxon>
        <taxon>Gunneridae</taxon>
        <taxon>Pentapetalae</taxon>
        <taxon>rosids</taxon>
        <taxon>malvids</taxon>
        <taxon>Brassicales</taxon>
        <taxon>Brassicaceae</taxon>
        <taxon>Camelineae</taxon>
        <taxon>Capsella</taxon>
    </lineage>
</organism>